<gene>
    <name evidence="9" type="ORF">ACFPM4_12805</name>
</gene>
<feature type="transmembrane region" description="Helical" evidence="7">
    <location>
        <begin position="280"/>
        <end position="297"/>
    </location>
</feature>
<dbReference type="RefSeq" id="WP_382352340.1">
    <property type="nucleotide sequence ID" value="NZ_JBHSMC010000015.1"/>
</dbReference>
<proteinExistence type="inferred from homology"/>
<dbReference type="GO" id="GO:0016746">
    <property type="term" value="F:acyltransferase activity"/>
    <property type="evidence" value="ECO:0007669"/>
    <property type="project" value="UniProtKB-KW"/>
</dbReference>
<sequence>MSTNGTQKVRKSNFELLRIISMLMIVVLHTGTHGLSKYVDVETLGTYNEFFYYFIRSLAIIAVNVYVFISGYFLVKSKFKWRRLLLLFLETSFISSIIYLGTVWFEFETFTFENFIKSLFSIYFRQYWFVTVYFVLYLISPFLNLLIENLSKRDHRNLLIILFVISAVWQFFFSNNFLAIMSGYSIVYFIFLYILAAYIRFYDFIFKDFKKNIYLISFVLLALLNSFLFLQLGKSNVMDFINEIHFLQIQKTDLFDYNSPIVLAMSYCLFLYFKHLNITSRIINFSATYVFGVYLIHEQPSMRQVLWEKLGIIENVISTKTNYILVKYLTVSIVVFLACWLASLVLSSIYYYLTRILSKPKVSNS</sequence>
<dbReference type="PANTHER" id="PTHR40074:SF2">
    <property type="entry name" value="O-ACETYLTRANSFERASE WECH"/>
    <property type="match status" value="1"/>
</dbReference>
<keyword evidence="10" id="KW-1185">Reference proteome</keyword>
<dbReference type="Pfam" id="PF01757">
    <property type="entry name" value="Acyl_transf_3"/>
    <property type="match status" value="1"/>
</dbReference>
<evidence type="ECO:0000256" key="1">
    <source>
        <dbReference type="ARBA" id="ARBA00004651"/>
    </source>
</evidence>
<evidence type="ECO:0000256" key="7">
    <source>
        <dbReference type="SAM" id="Phobius"/>
    </source>
</evidence>
<name>A0ABW0LIM9_9BACI</name>
<comment type="subcellular location">
    <subcellularLocation>
        <location evidence="1">Cell membrane</location>
        <topology evidence="1">Multi-pass membrane protein</topology>
    </subcellularLocation>
</comment>
<comment type="caution">
    <text evidence="9">The sequence shown here is derived from an EMBL/GenBank/DDBJ whole genome shotgun (WGS) entry which is preliminary data.</text>
</comment>
<feature type="transmembrane region" description="Helical" evidence="7">
    <location>
        <begin position="254"/>
        <end position="273"/>
    </location>
</feature>
<dbReference type="EMBL" id="JBHSMC010000015">
    <property type="protein sequence ID" value="MFC5465624.1"/>
    <property type="molecule type" value="Genomic_DNA"/>
</dbReference>
<evidence type="ECO:0000256" key="5">
    <source>
        <dbReference type="ARBA" id="ARBA00022989"/>
    </source>
</evidence>
<evidence type="ECO:0000313" key="10">
    <source>
        <dbReference type="Proteomes" id="UP001596147"/>
    </source>
</evidence>
<evidence type="ECO:0000256" key="2">
    <source>
        <dbReference type="ARBA" id="ARBA00007400"/>
    </source>
</evidence>
<feature type="transmembrane region" description="Helical" evidence="7">
    <location>
        <begin position="127"/>
        <end position="146"/>
    </location>
</feature>
<feature type="transmembrane region" description="Helical" evidence="7">
    <location>
        <begin position="184"/>
        <end position="201"/>
    </location>
</feature>
<feature type="transmembrane region" description="Helical" evidence="7">
    <location>
        <begin position="12"/>
        <end position="30"/>
    </location>
</feature>
<keyword evidence="5 7" id="KW-1133">Transmembrane helix</keyword>
<keyword evidence="6 7" id="KW-0472">Membrane</keyword>
<feature type="transmembrane region" description="Helical" evidence="7">
    <location>
        <begin position="328"/>
        <end position="353"/>
    </location>
</feature>
<dbReference type="PANTHER" id="PTHR40074">
    <property type="entry name" value="O-ACETYLTRANSFERASE WECH"/>
    <property type="match status" value="1"/>
</dbReference>
<organism evidence="9 10">
    <name type="scientific">Lederbergia graminis</name>
    <dbReference type="NCBI Taxonomy" id="735518"/>
    <lineage>
        <taxon>Bacteria</taxon>
        <taxon>Bacillati</taxon>
        <taxon>Bacillota</taxon>
        <taxon>Bacilli</taxon>
        <taxon>Bacillales</taxon>
        <taxon>Bacillaceae</taxon>
        <taxon>Lederbergia</taxon>
    </lineage>
</organism>
<evidence type="ECO:0000259" key="8">
    <source>
        <dbReference type="Pfam" id="PF01757"/>
    </source>
</evidence>
<keyword evidence="3" id="KW-1003">Cell membrane</keyword>
<keyword evidence="9" id="KW-0012">Acyltransferase</keyword>
<evidence type="ECO:0000256" key="6">
    <source>
        <dbReference type="ARBA" id="ARBA00023136"/>
    </source>
</evidence>
<keyword evidence="4 7" id="KW-0812">Transmembrane</keyword>
<evidence type="ECO:0000313" key="9">
    <source>
        <dbReference type="EMBL" id="MFC5465624.1"/>
    </source>
</evidence>
<evidence type="ECO:0000256" key="3">
    <source>
        <dbReference type="ARBA" id="ARBA00022475"/>
    </source>
</evidence>
<feature type="transmembrane region" description="Helical" evidence="7">
    <location>
        <begin position="158"/>
        <end position="178"/>
    </location>
</feature>
<protein>
    <submittedName>
        <fullName evidence="9">Acyltransferase</fullName>
    </submittedName>
</protein>
<feature type="transmembrane region" description="Helical" evidence="7">
    <location>
        <begin position="50"/>
        <end position="75"/>
    </location>
</feature>
<feature type="transmembrane region" description="Helical" evidence="7">
    <location>
        <begin position="213"/>
        <end position="234"/>
    </location>
</feature>
<dbReference type="InterPro" id="IPR002656">
    <property type="entry name" value="Acyl_transf_3_dom"/>
</dbReference>
<keyword evidence="9" id="KW-0808">Transferase</keyword>
<comment type="similarity">
    <text evidence="2">Belongs to the acyltransferase 3 family.</text>
</comment>
<dbReference type="Proteomes" id="UP001596147">
    <property type="component" value="Unassembled WGS sequence"/>
</dbReference>
<accession>A0ABW0LIM9</accession>
<reference evidence="10" key="1">
    <citation type="journal article" date="2019" name="Int. J. Syst. Evol. Microbiol.">
        <title>The Global Catalogue of Microorganisms (GCM) 10K type strain sequencing project: providing services to taxonomists for standard genome sequencing and annotation.</title>
        <authorList>
            <consortium name="The Broad Institute Genomics Platform"/>
            <consortium name="The Broad Institute Genome Sequencing Center for Infectious Disease"/>
            <person name="Wu L."/>
            <person name="Ma J."/>
        </authorList>
    </citation>
    <scope>NUCLEOTIDE SEQUENCE [LARGE SCALE GENOMIC DNA]</scope>
    <source>
        <strain evidence="10">CGMCC 1.12237</strain>
    </source>
</reference>
<feature type="transmembrane region" description="Helical" evidence="7">
    <location>
        <begin position="84"/>
        <end position="107"/>
    </location>
</feature>
<evidence type="ECO:0000256" key="4">
    <source>
        <dbReference type="ARBA" id="ARBA00022692"/>
    </source>
</evidence>
<feature type="domain" description="Acyltransferase 3" evidence="8">
    <location>
        <begin position="13"/>
        <end position="342"/>
    </location>
</feature>